<evidence type="ECO:0000313" key="11">
    <source>
        <dbReference type="Proteomes" id="UP000813385"/>
    </source>
</evidence>
<keyword evidence="3 6" id="KW-0285">Flavoprotein</keyword>
<keyword evidence="5 6" id="KW-0560">Oxidoreductase</keyword>
<evidence type="ECO:0000256" key="5">
    <source>
        <dbReference type="ARBA" id="ARBA00023002"/>
    </source>
</evidence>
<dbReference type="GO" id="GO:0005737">
    <property type="term" value="C:cytoplasm"/>
    <property type="evidence" value="ECO:0007669"/>
    <property type="project" value="TreeGrafter"/>
</dbReference>
<dbReference type="GO" id="GO:0050660">
    <property type="term" value="F:flavin adenine dinucleotide binding"/>
    <property type="evidence" value="ECO:0007669"/>
    <property type="project" value="InterPro"/>
</dbReference>
<comment type="cofactor">
    <cofactor evidence="1 6">
        <name>FAD</name>
        <dbReference type="ChEBI" id="CHEBI:57692"/>
    </cofactor>
</comment>
<dbReference type="Pfam" id="PF02770">
    <property type="entry name" value="Acyl-CoA_dh_M"/>
    <property type="match status" value="1"/>
</dbReference>
<evidence type="ECO:0000259" key="9">
    <source>
        <dbReference type="Pfam" id="PF02771"/>
    </source>
</evidence>
<feature type="domain" description="Acyl-CoA oxidase/dehydrogenase middle" evidence="8">
    <location>
        <begin position="167"/>
        <end position="254"/>
    </location>
</feature>
<organism evidence="10 11">
    <name type="scientific">Plectosphaerella cucumerina</name>
    <dbReference type="NCBI Taxonomy" id="40658"/>
    <lineage>
        <taxon>Eukaryota</taxon>
        <taxon>Fungi</taxon>
        <taxon>Dikarya</taxon>
        <taxon>Ascomycota</taxon>
        <taxon>Pezizomycotina</taxon>
        <taxon>Sordariomycetes</taxon>
        <taxon>Hypocreomycetidae</taxon>
        <taxon>Glomerellales</taxon>
        <taxon>Plectosphaerellaceae</taxon>
        <taxon>Plectosphaerella</taxon>
    </lineage>
</organism>
<reference evidence="10" key="1">
    <citation type="journal article" date="2021" name="Nat. Commun.">
        <title>Genetic determinants of endophytism in the Arabidopsis root mycobiome.</title>
        <authorList>
            <person name="Mesny F."/>
            <person name="Miyauchi S."/>
            <person name="Thiergart T."/>
            <person name="Pickel B."/>
            <person name="Atanasova L."/>
            <person name="Karlsson M."/>
            <person name="Huettel B."/>
            <person name="Barry K.W."/>
            <person name="Haridas S."/>
            <person name="Chen C."/>
            <person name="Bauer D."/>
            <person name="Andreopoulos W."/>
            <person name="Pangilinan J."/>
            <person name="LaButti K."/>
            <person name="Riley R."/>
            <person name="Lipzen A."/>
            <person name="Clum A."/>
            <person name="Drula E."/>
            <person name="Henrissat B."/>
            <person name="Kohler A."/>
            <person name="Grigoriev I.V."/>
            <person name="Martin F.M."/>
            <person name="Hacquard S."/>
        </authorList>
    </citation>
    <scope>NUCLEOTIDE SEQUENCE</scope>
    <source>
        <strain evidence="10">MPI-CAGE-AT-0016</strain>
    </source>
</reference>
<comment type="similarity">
    <text evidence="2 6">Belongs to the acyl-CoA dehydrogenase family.</text>
</comment>
<evidence type="ECO:0000259" key="7">
    <source>
        <dbReference type="Pfam" id="PF00441"/>
    </source>
</evidence>
<dbReference type="InterPro" id="IPR006089">
    <property type="entry name" value="Acyl-CoA_DH_CS"/>
</dbReference>
<dbReference type="PANTHER" id="PTHR48083:SF28">
    <property type="entry name" value="ACYL-COA DEHYDROGENASE FAMILY PROTEIN (AFU_ORTHOLOGUE AFUA_6G10880)-RELATED"/>
    <property type="match status" value="1"/>
</dbReference>
<dbReference type="PROSITE" id="PS00072">
    <property type="entry name" value="ACYL_COA_DH_1"/>
    <property type="match status" value="1"/>
</dbReference>
<evidence type="ECO:0000256" key="4">
    <source>
        <dbReference type="ARBA" id="ARBA00022827"/>
    </source>
</evidence>
<dbReference type="GO" id="GO:0033539">
    <property type="term" value="P:fatty acid beta-oxidation using acyl-CoA dehydrogenase"/>
    <property type="evidence" value="ECO:0007669"/>
    <property type="project" value="TreeGrafter"/>
</dbReference>
<dbReference type="PANTHER" id="PTHR48083">
    <property type="entry name" value="MEDIUM-CHAIN SPECIFIC ACYL-COA DEHYDROGENASE, MITOCHONDRIAL-RELATED"/>
    <property type="match status" value="1"/>
</dbReference>
<evidence type="ECO:0000256" key="2">
    <source>
        <dbReference type="ARBA" id="ARBA00009347"/>
    </source>
</evidence>
<evidence type="ECO:0000256" key="6">
    <source>
        <dbReference type="RuleBase" id="RU362125"/>
    </source>
</evidence>
<comment type="caution">
    <text evidence="10">The sequence shown here is derived from an EMBL/GenBank/DDBJ whole genome shotgun (WGS) entry which is preliminary data.</text>
</comment>
<feature type="domain" description="Acyl-CoA dehydrogenase/oxidase C-terminal" evidence="7">
    <location>
        <begin position="270"/>
        <end position="427"/>
    </location>
</feature>
<dbReference type="InterPro" id="IPR013786">
    <property type="entry name" value="AcylCoA_DH/ox_N"/>
</dbReference>
<feature type="domain" description="Acyl-CoA dehydrogenase/oxidase N-terminal" evidence="9">
    <location>
        <begin position="36"/>
        <end position="162"/>
    </location>
</feature>
<dbReference type="Gene3D" id="2.40.110.10">
    <property type="entry name" value="Butyryl-CoA Dehydrogenase, subunit A, domain 2"/>
    <property type="match status" value="1"/>
</dbReference>
<evidence type="ECO:0000313" key="10">
    <source>
        <dbReference type="EMBL" id="KAH7367125.1"/>
    </source>
</evidence>
<accession>A0A8K0X5C6</accession>
<dbReference type="GO" id="GO:0003995">
    <property type="term" value="F:acyl-CoA dehydrogenase activity"/>
    <property type="evidence" value="ECO:0007669"/>
    <property type="project" value="InterPro"/>
</dbReference>
<evidence type="ECO:0000259" key="8">
    <source>
        <dbReference type="Pfam" id="PF02770"/>
    </source>
</evidence>
<dbReference type="Proteomes" id="UP000813385">
    <property type="component" value="Unassembled WGS sequence"/>
</dbReference>
<sequence>MSVLSEETQSKWLYGSPLPFAEAPWARGCPSPYYGDSHRRLRHAMRNWVEENLIPHAQDWEISKELPKALYKKAADDGLLMPMASGAKVHPEWKGKYPIIGGVSPDEWDGFHDFIIHDEFGRVGGIGIENGLVGGVTLAVPALQKFGSEKLKKTVVHNILSGNSRIALAITEPEAGSDVQGLQTEANLSDDGSYFIVTGQKKWITSGMYSDYFLTLVRETTGDFTLLVIPRSKGLTTRHMTMSGSTAAGTAFVDLDEVRVPLDMVVGERGKGFKYIVSNFNHERLFIGFQALRCARVCLEDSMSYAQSRETFGKTLTQHAVIRFKFAHMSRETEALQSWIESLIYQLSQLPPAESDFLLAGTTAQLKAHAGIVLEHVVREAVQILGGIGLTRGGRGERVERIWRDVKAITVPGGSEEILLDLATRRALKIAEEVGRVMDGAVRPRI</sequence>
<dbReference type="Pfam" id="PF00441">
    <property type="entry name" value="Acyl-CoA_dh_1"/>
    <property type="match status" value="1"/>
</dbReference>
<protein>
    <submittedName>
        <fullName evidence="10">Acyl-CoA dehydrogenase</fullName>
    </submittedName>
</protein>
<dbReference type="InterPro" id="IPR009100">
    <property type="entry name" value="AcylCoA_DH/oxidase_NM_dom_sf"/>
</dbReference>
<evidence type="ECO:0000256" key="3">
    <source>
        <dbReference type="ARBA" id="ARBA00022630"/>
    </source>
</evidence>
<dbReference type="Pfam" id="PF02771">
    <property type="entry name" value="Acyl-CoA_dh_N"/>
    <property type="match status" value="1"/>
</dbReference>
<gene>
    <name evidence="10" type="ORF">B0T11DRAFT_309708</name>
</gene>
<dbReference type="InterPro" id="IPR037069">
    <property type="entry name" value="AcylCoA_DH/ox_N_sf"/>
</dbReference>
<dbReference type="Gene3D" id="1.20.140.10">
    <property type="entry name" value="Butyryl-CoA Dehydrogenase, subunit A, domain 3"/>
    <property type="match status" value="1"/>
</dbReference>
<dbReference type="InterPro" id="IPR036250">
    <property type="entry name" value="AcylCo_DH-like_C"/>
</dbReference>
<evidence type="ECO:0000256" key="1">
    <source>
        <dbReference type="ARBA" id="ARBA00001974"/>
    </source>
</evidence>
<dbReference type="InterPro" id="IPR046373">
    <property type="entry name" value="Acyl-CoA_Oxase/DH_mid-dom_sf"/>
</dbReference>
<dbReference type="InterPro" id="IPR006091">
    <property type="entry name" value="Acyl-CoA_Oxase/DH_mid-dom"/>
</dbReference>
<keyword evidence="11" id="KW-1185">Reference proteome</keyword>
<dbReference type="Gene3D" id="1.10.540.10">
    <property type="entry name" value="Acyl-CoA dehydrogenase/oxidase, N-terminal domain"/>
    <property type="match status" value="1"/>
</dbReference>
<dbReference type="SUPFAM" id="SSF56645">
    <property type="entry name" value="Acyl-CoA dehydrogenase NM domain-like"/>
    <property type="match status" value="1"/>
</dbReference>
<proteinExistence type="inferred from homology"/>
<dbReference type="SUPFAM" id="SSF47203">
    <property type="entry name" value="Acyl-CoA dehydrogenase C-terminal domain-like"/>
    <property type="match status" value="1"/>
</dbReference>
<dbReference type="OrthoDB" id="10254877at2759"/>
<dbReference type="InterPro" id="IPR009075">
    <property type="entry name" value="AcylCo_DH/oxidase_C"/>
</dbReference>
<keyword evidence="4 6" id="KW-0274">FAD</keyword>
<dbReference type="InterPro" id="IPR050741">
    <property type="entry name" value="Acyl-CoA_dehydrogenase"/>
</dbReference>
<dbReference type="AlphaFoldDB" id="A0A8K0X5C6"/>
<dbReference type="EMBL" id="JAGPXD010000002">
    <property type="protein sequence ID" value="KAH7367125.1"/>
    <property type="molecule type" value="Genomic_DNA"/>
</dbReference>
<name>A0A8K0X5C6_9PEZI</name>